<keyword evidence="9" id="KW-1185">Reference proteome</keyword>
<dbReference type="PANTHER" id="PTHR35007">
    <property type="entry name" value="INTEGRAL MEMBRANE PROTEIN-RELATED"/>
    <property type="match status" value="1"/>
</dbReference>
<feature type="transmembrane region" description="Helical" evidence="6">
    <location>
        <begin position="246"/>
        <end position="265"/>
    </location>
</feature>
<gene>
    <name evidence="8" type="ORF">SAMN06265360_112114</name>
</gene>
<sequence length="274" mass="27905">MLIAAVLSLTAALLGLPACQGRARLRALHGSRRDRRGGPAGRGLWPVAGLVVICAGAGLVLGPAGAGVAAALGLLVRRQQRVRGRERTRQAALRGLSAGLATLVAELRSGTHPAQAAEAAAEDASGSHRLAGAVLRRVATLARLGGDVEAALSGMPATGPVPRRPLVKLANAWRLAQRHGVPLADVLEAVRGDLDAVAGFTAQHRARMAGPRTSVLVLAALPLLGLALGQLMGARPLDVLGSTAQGQLLLVLGGALLCAGLAWSARLTRTEVQL</sequence>
<dbReference type="Proteomes" id="UP000198348">
    <property type="component" value="Unassembled WGS sequence"/>
</dbReference>
<feature type="transmembrane region" description="Helical" evidence="6">
    <location>
        <begin position="45"/>
        <end position="76"/>
    </location>
</feature>
<dbReference type="Pfam" id="PF00482">
    <property type="entry name" value="T2SSF"/>
    <property type="match status" value="1"/>
</dbReference>
<dbReference type="OrthoDB" id="3712305at2"/>
<name>A0A238XUM8_9PSEU</name>
<feature type="domain" description="Type II secretion system protein GspF" evidence="7">
    <location>
        <begin position="101"/>
        <end position="227"/>
    </location>
</feature>
<dbReference type="RefSeq" id="WP_089301900.1">
    <property type="nucleotide sequence ID" value="NZ_FZNW01000012.1"/>
</dbReference>
<protein>
    <submittedName>
        <fullName evidence="8">Tight adherence protein B</fullName>
    </submittedName>
</protein>
<dbReference type="EMBL" id="FZNW01000012">
    <property type="protein sequence ID" value="SNR62715.1"/>
    <property type="molecule type" value="Genomic_DNA"/>
</dbReference>
<comment type="subcellular location">
    <subcellularLocation>
        <location evidence="1">Cell membrane</location>
        <topology evidence="1">Multi-pass membrane protein</topology>
    </subcellularLocation>
</comment>
<organism evidence="8 9">
    <name type="scientific">Haloechinothrix alba</name>
    <dbReference type="NCBI Taxonomy" id="664784"/>
    <lineage>
        <taxon>Bacteria</taxon>
        <taxon>Bacillati</taxon>
        <taxon>Actinomycetota</taxon>
        <taxon>Actinomycetes</taxon>
        <taxon>Pseudonocardiales</taxon>
        <taxon>Pseudonocardiaceae</taxon>
        <taxon>Haloechinothrix</taxon>
    </lineage>
</organism>
<feature type="transmembrane region" description="Helical" evidence="6">
    <location>
        <begin position="215"/>
        <end position="234"/>
    </location>
</feature>
<dbReference type="AlphaFoldDB" id="A0A238XUM8"/>
<keyword evidence="5 6" id="KW-0472">Membrane</keyword>
<evidence type="ECO:0000259" key="7">
    <source>
        <dbReference type="Pfam" id="PF00482"/>
    </source>
</evidence>
<evidence type="ECO:0000313" key="9">
    <source>
        <dbReference type="Proteomes" id="UP000198348"/>
    </source>
</evidence>
<reference evidence="8 9" key="1">
    <citation type="submission" date="2017-06" db="EMBL/GenBank/DDBJ databases">
        <authorList>
            <person name="Kim H.J."/>
            <person name="Triplett B.A."/>
        </authorList>
    </citation>
    <scope>NUCLEOTIDE SEQUENCE [LARGE SCALE GENOMIC DNA]</scope>
    <source>
        <strain evidence="8 9">DSM 45207</strain>
    </source>
</reference>
<evidence type="ECO:0000256" key="1">
    <source>
        <dbReference type="ARBA" id="ARBA00004651"/>
    </source>
</evidence>
<evidence type="ECO:0000256" key="4">
    <source>
        <dbReference type="ARBA" id="ARBA00022989"/>
    </source>
</evidence>
<evidence type="ECO:0000313" key="8">
    <source>
        <dbReference type="EMBL" id="SNR62715.1"/>
    </source>
</evidence>
<evidence type="ECO:0000256" key="3">
    <source>
        <dbReference type="ARBA" id="ARBA00022692"/>
    </source>
</evidence>
<dbReference type="InterPro" id="IPR018076">
    <property type="entry name" value="T2SS_GspF_dom"/>
</dbReference>
<evidence type="ECO:0000256" key="6">
    <source>
        <dbReference type="SAM" id="Phobius"/>
    </source>
</evidence>
<accession>A0A238XUM8</accession>
<evidence type="ECO:0000256" key="5">
    <source>
        <dbReference type="ARBA" id="ARBA00023136"/>
    </source>
</evidence>
<keyword evidence="3 6" id="KW-0812">Transmembrane</keyword>
<keyword evidence="2" id="KW-1003">Cell membrane</keyword>
<proteinExistence type="predicted"/>
<keyword evidence="4 6" id="KW-1133">Transmembrane helix</keyword>
<dbReference type="PANTHER" id="PTHR35007:SF4">
    <property type="entry name" value="CONSERVED TRANSMEMBRANE PROTEIN-RELATED"/>
    <property type="match status" value="1"/>
</dbReference>
<dbReference type="GO" id="GO:0005886">
    <property type="term" value="C:plasma membrane"/>
    <property type="evidence" value="ECO:0007669"/>
    <property type="project" value="UniProtKB-SubCell"/>
</dbReference>
<evidence type="ECO:0000256" key="2">
    <source>
        <dbReference type="ARBA" id="ARBA00022475"/>
    </source>
</evidence>